<dbReference type="EMBL" id="CP031310">
    <property type="protein sequence ID" value="QCC49911.1"/>
    <property type="molecule type" value="Genomic_DNA"/>
</dbReference>
<dbReference type="STRING" id="1457250.GCA_000755225_02519"/>
<protein>
    <recommendedName>
        <fullName evidence="1">DUF8158 domain-containing protein</fullName>
    </recommendedName>
</protein>
<evidence type="ECO:0000259" key="1">
    <source>
        <dbReference type="Pfam" id="PF26488"/>
    </source>
</evidence>
<dbReference type="OrthoDB" id="191541at2157"/>
<sequence>MSTDETYCVRENTGNSAHPSVDDVIELALERAADHRPEQDPDAHFDRYVSTALEAHSKSAVTECIRLVLIEGFTQRSAGVKAFGEDDYVRGIEVGVASRSYLRELLDEQATES</sequence>
<feature type="domain" description="DUF8158" evidence="1">
    <location>
        <begin position="1"/>
        <end position="110"/>
    </location>
</feature>
<accession>A0A4D6H8U1</accession>
<reference evidence="2 3" key="1">
    <citation type="journal article" date="2019" name="Nat. Commun.">
        <title>A new type of DNA phosphorothioation-based antiviral system in archaea.</title>
        <authorList>
            <person name="Xiong L."/>
            <person name="Liu S."/>
            <person name="Chen S."/>
            <person name="Xiao Y."/>
            <person name="Zhu B."/>
            <person name="Gao Y."/>
            <person name="Zhang Y."/>
            <person name="Chen B."/>
            <person name="Luo J."/>
            <person name="Deng Z."/>
            <person name="Chen X."/>
            <person name="Wang L."/>
            <person name="Chen S."/>
        </authorList>
    </citation>
    <scope>NUCLEOTIDE SEQUENCE [LARGE SCALE GENOMIC DNA]</scope>
    <source>
        <strain evidence="2 3">CBA1105</strain>
    </source>
</reference>
<dbReference type="Pfam" id="PF26488">
    <property type="entry name" value="DUF8158"/>
    <property type="match status" value="1"/>
</dbReference>
<dbReference type="RefSeq" id="WP_049993352.1">
    <property type="nucleotide sequence ID" value="NZ_CP031310.1"/>
</dbReference>
<evidence type="ECO:0000313" key="3">
    <source>
        <dbReference type="Proteomes" id="UP000296706"/>
    </source>
</evidence>
<evidence type="ECO:0000313" key="2">
    <source>
        <dbReference type="EMBL" id="QCC49911.1"/>
    </source>
</evidence>
<keyword evidence="3" id="KW-1185">Reference proteome</keyword>
<dbReference type="Proteomes" id="UP000296706">
    <property type="component" value="Chromosome"/>
</dbReference>
<proteinExistence type="predicted"/>
<dbReference type="KEGG" id="hsn:DV733_01130"/>
<name>A0A4D6H8U1_9EURY</name>
<dbReference type="AlphaFoldDB" id="A0A4D6H8U1"/>
<gene>
    <name evidence="2" type="ORF">DV733_01130</name>
</gene>
<dbReference type="GeneID" id="39846428"/>
<dbReference type="InterPro" id="IPR058471">
    <property type="entry name" value="DUF8158"/>
</dbReference>
<organism evidence="2 3">
    <name type="scientific">Halapricum salinum</name>
    <dbReference type="NCBI Taxonomy" id="1457250"/>
    <lineage>
        <taxon>Archaea</taxon>
        <taxon>Methanobacteriati</taxon>
        <taxon>Methanobacteriota</taxon>
        <taxon>Stenosarchaea group</taxon>
        <taxon>Halobacteria</taxon>
        <taxon>Halobacteriales</taxon>
        <taxon>Haloarculaceae</taxon>
        <taxon>Halapricum</taxon>
    </lineage>
</organism>